<keyword evidence="2" id="KW-1185">Reference proteome</keyword>
<dbReference type="EMBL" id="JADXDR010000302">
    <property type="protein sequence ID" value="KAI7835307.1"/>
    <property type="molecule type" value="Genomic_DNA"/>
</dbReference>
<evidence type="ECO:0000313" key="1">
    <source>
        <dbReference type="EMBL" id="KAI7835307.1"/>
    </source>
</evidence>
<proteinExistence type="predicted"/>
<dbReference type="InterPro" id="IPR029058">
    <property type="entry name" value="AB_hydrolase_fold"/>
</dbReference>
<comment type="caution">
    <text evidence="1">The sequence shown here is derived from an EMBL/GenBank/DDBJ whole genome shotgun (WGS) entry which is preliminary data.</text>
</comment>
<evidence type="ECO:0008006" key="3">
    <source>
        <dbReference type="Google" id="ProtNLM"/>
    </source>
</evidence>
<reference evidence="1" key="1">
    <citation type="submission" date="2020-11" db="EMBL/GenBank/DDBJ databases">
        <title>Chlorella ohadii genome sequencing and assembly.</title>
        <authorList>
            <person name="Murik O."/>
            <person name="Treves H."/>
            <person name="Kedem I."/>
            <person name="Shotland Y."/>
            <person name="Kaplan A."/>
        </authorList>
    </citation>
    <scope>NUCLEOTIDE SEQUENCE</scope>
    <source>
        <strain evidence="1">1</strain>
    </source>
</reference>
<dbReference type="SUPFAM" id="SSF53474">
    <property type="entry name" value="alpha/beta-Hydrolases"/>
    <property type="match status" value="1"/>
</dbReference>
<name>A0AAD5DC74_9CHLO</name>
<evidence type="ECO:0000313" key="2">
    <source>
        <dbReference type="Proteomes" id="UP001205105"/>
    </source>
</evidence>
<dbReference type="AlphaFoldDB" id="A0AAD5DC74"/>
<gene>
    <name evidence="1" type="ORF">COHA_010790</name>
</gene>
<feature type="non-terminal residue" evidence="1">
    <location>
        <position position="1"/>
    </location>
</feature>
<protein>
    <recommendedName>
        <fullName evidence="3">AB hydrolase-1 domain-containing protein</fullName>
    </recommendedName>
</protein>
<dbReference type="Gene3D" id="3.40.50.1820">
    <property type="entry name" value="alpha/beta hydrolase"/>
    <property type="match status" value="1"/>
</dbReference>
<dbReference type="Proteomes" id="UP001205105">
    <property type="component" value="Unassembled WGS sequence"/>
</dbReference>
<accession>A0AAD5DC74</accession>
<organism evidence="1 2">
    <name type="scientific">Chlorella ohadii</name>
    <dbReference type="NCBI Taxonomy" id="2649997"/>
    <lineage>
        <taxon>Eukaryota</taxon>
        <taxon>Viridiplantae</taxon>
        <taxon>Chlorophyta</taxon>
        <taxon>core chlorophytes</taxon>
        <taxon>Trebouxiophyceae</taxon>
        <taxon>Chlorellales</taxon>
        <taxon>Chlorellaceae</taxon>
        <taxon>Chlorella clade</taxon>
        <taxon>Chlorella</taxon>
    </lineage>
</organism>
<sequence length="219" mass="22965">AAALDCTGVKLPAPEALEADVLGPLQFASVGGHRLAYRWIPARNGAPHAPPLVLTTGYGATMSFWGTELLHHLSAVRNVVIWDPPAQGLSTEAEPSTEPALVGLLDELNLSRPHLAGWSFGACASLKLAVEQPHRISKASRLGARPVGGLLSLIAYESRHLDWSCAGPLQVVSWAGSSPDGKAVLGDPAVLAPLFDPHLKPEGYAECHFNLTSPQGKGG</sequence>